<dbReference type="InterPro" id="IPR039261">
    <property type="entry name" value="FNR_nucleotide-bd"/>
</dbReference>
<dbReference type="RefSeq" id="WP_075729655.1">
    <property type="nucleotide sequence ID" value="NZ_BJNB01000001.1"/>
</dbReference>
<dbReference type="InterPro" id="IPR013113">
    <property type="entry name" value="SIP_FAD-bd"/>
</dbReference>
<dbReference type="InterPro" id="IPR017938">
    <property type="entry name" value="Riboflavin_synthase-like_b-brl"/>
</dbReference>
<dbReference type="SUPFAM" id="SSF63380">
    <property type="entry name" value="Riboflavin synthase domain-like"/>
    <property type="match status" value="1"/>
</dbReference>
<proteinExistence type="predicted"/>
<dbReference type="Gene3D" id="2.40.30.10">
    <property type="entry name" value="Translation factors"/>
    <property type="match status" value="1"/>
</dbReference>
<dbReference type="Gene3D" id="3.40.50.80">
    <property type="entry name" value="Nucleotide-binding domain of ferredoxin-NADP reductase (FNR) module"/>
    <property type="match status" value="1"/>
</dbReference>
<dbReference type="PANTHER" id="PTHR30157:SF0">
    <property type="entry name" value="NADPH-DEPENDENT FERRIC-CHELATE REDUCTASE"/>
    <property type="match status" value="1"/>
</dbReference>
<dbReference type="InterPro" id="IPR039374">
    <property type="entry name" value="SIP_fam"/>
</dbReference>
<reference evidence="2 3" key="1">
    <citation type="submission" date="2019-06" db="EMBL/GenBank/DDBJ databases">
        <title>Whole genome shotgun sequence of Corynebacterium flavescens NBRC 14136.</title>
        <authorList>
            <person name="Hosoyama A."/>
            <person name="Uohara A."/>
            <person name="Ohji S."/>
            <person name="Ichikawa N."/>
        </authorList>
    </citation>
    <scope>NUCLEOTIDE SEQUENCE [LARGE SCALE GENOMIC DNA]</scope>
    <source>
        <strain evidence="2 3">NBRC 14136</strain>
    </source>
</reference>
<evidence type="ECO:0000313" key="3">
    <source>
        <dbReference type="Proteomes" id="UP000315353"/>
    </source>
</evidence>
<dbReference type="PANTHER" id="PTHR30157">
    <property type="entry name" value="FERRIC REDUCTASE, NADPH-DEPENDENT"/>
    <property type="match status" value="1"/>
</dbReference>
<dbReference type="EMBL" id="BJNB01000001">
    <property type="protein sequence ID" value="GEB96577.1"/>
    <property type="molecule type" value="Genomic_DNA"/>
</dbReference>
<protein>
    <submittedName>
        <fullName evidence="2">Siderophore-interacting protein</fullName>
    </submittedName>
</protein>
<dbReference type="AlphaFoldDB" id="A0AB73B479"/>
<dbReference type="CDD" id="cd06193">
    <property type="entry name" value="siderophore_interacting"/>
    <property type="match status" value="1"/>
</dbReference>
<organism evidence="2 3">
    <name type="scientific">Corynebacterium flavescens</name>
    <dbReference type="NCBI Taxonomy" id="28028"/>
    <lineage>
        <taxon>Bacteria</taxon>
        <taxon>Bacillati</taxon>
        <taxon>Actinomycetota</taxon>
        <taxon>Actinomycetes</taxon>
        <taxon>Mycobacteriales</taxon>
        <taxon>Corynebacteriaceae</taxon>
        <taxon>Corynebacterium</taxon>
    </lineage>
</organism>
<evidence type="ECO:0000313" key="2">
    <source>
        <dbReference type="EMBL" id="GEB96577.1"/>
    </source>
</evidence>
<dbReference type="InterPro" id="IPR007037">
    <property type="entry name" value="SIP_rossman_dom"/>
</dbReference>
<dbReference type="InterPro" id="IPR017927">
    <property type="entry name" value="FAD-bd_FR_type"/>
</dbReference>
<dbReference type="Pfam" id="PF08021">
    <property type="entry name" value="FAD_binding_9"/>
    <property type="match status" value="1"/>
</dbReference>
<feature type="domain" description="FAD-binding FR-type" evidence="1">
    <location>
        <begin position="67"/>
        <end position="191"/>
    </location>
</feature>
<dbReference type="Proteomes" id="UP000315353">
    <property type="component" value="Unassembled WGS sequence"/>
</dbReference>
<sequence length="309" mass="34138">MNNNPGQTPDIDDFLRGFSEGYQQGFAQGFSQGFSAGFSAEQPRNQAQLPHMPSVPASLPVSSAMGFKGVEATVVSKEVLSPSMVRLRVSAPSLRGTRLAHTDSRIKIVLAPPGAQYTWPFDRSELKRTQPKHLMPVSRTYTVRSLDAETGEMDIDFFIHGTAGVAGPWASNVEPGEKFGFYGPKGKWRPDPYVQRCVFVGDESAAPAIAAGLEALPEKVAATVFLEVERPGHELSLPPNAQVHWVYREDRRPGMALADAAVRYTPSESSCQWFVRGESRMARLLREELLKVRRLDKKQVSCAGYWKSK</sequence>
<dbReference type="Pfam" id="PF04954">
    <property type="entry name" value="SIP"/>
    <property type="match status" value="1"/>
</dbReference>
<gene>
    <name evidence="2" type="ORF">CFL01nite_00720</name>
</gene>
<dbReference type="GeneID" id="82880132"/>
<dbReference type="PROSITE" id="PS51384">
    <property type="entry name" value="FAD_FR"/>
    <property type="match status" value="1"/>
</dbReference>
<accession>A0AB73B479</accession>
<name>A0AB73B479_CORFL</name>
<comment type="caution">
    <text evidence="2">The sequence shown here is derived from an EMBL/GenBank/DDBJ whole genome shotgun (WGS) entry which is preliminary data.</text>
</comment>
<evidence type="ECO:0000259" key="1">
    <source>
        <dbReference type="PROSITE" id="PS51384"/>
    </source>
</evidence>
<dbReference type="GO" id="GO:0016491">
    <property type="term" value="F:oxidoreductase activity"/>
    <property type="evidence" value="ECO:0007669"/>
    <property type="project" value="InterPro"/>
</dbReference>